<evidence type="ECO:0000259" key="6">
    <source>
        <dbReference type="Pfam" id="PF14737"/>
    </source>
</evidence>
<dbReference type="PANTHER" id="PTHR22118">
    <property type="entry name" value="DYNEIN ASSEMBLY FACTOR 3, AXONEMAL"/>
    <property type="match status" value="1"/>
</dbReference>
<keyword evidence="3" id="KW-0963">Cytoplasm</keyword>
<evidence type="ECO:0000256" key="5">
    <source>
        <dbReference type="SAM" id="MobiDB-lite"/>
    </source>
</evidence>
<dbReference type="Proteomes" id="UP001527925">
    <property type="component" value="Unassembled WGS sequence"/>
</dbReference>
<evidence type="ECO:0000256" key="2">
    <source>
        <dbReference type="ARBA" id="ARBA00010449"/>
    </source>
</evidence>
<feature type="compositionally biased region" description="Basic and acidic residues" evidence="5">
    <location>
        <begin position="314"/>
        <end position="323"/>
    </location>
</feature>
<protein>
    <recommendedName>
        <fullName evidence="10">Dynein assembly factor 3, axonemal</fullName>
    </recommendedName>
</protein>
<dbReference type="InterPro" id="IPR028235">
    <property type="entry name" value="DNAAF3_C"/>
</dbReference>
<reference evidence="8 9" key="1">
    <citation type="submission" date="2023-09" db="EMBL/GenBank/DDBJ databases">
        <title>Pangenome analysis of Batrachochytrium dendrobatidis and related Chytrids.</title>
        <authorList>
            <person name="Yacoub M.N."/>
            <person name="Stajich J.E."/>
            <person name="James T.Y."/>
        </authorList>
    </citation>
    <scope>NUCLEOTIDE SEQUENCE [LARGE SCALE GENOMIC DNA]</scope>
    <source>
        <strain evidence="8 9">JEL0888</strain>
    </source>
</reference>
<accession>A0ABR4MYL1</accession>
<dbReference type="EMBL" id="JADGIZ020000069">
    <property type="protein sequence ID" value="KAL2912365.1"/>
    <property type="molecule type" value="Genomic_DNA"/>
</dbReference>
<keyword evidence="4" id="KW-0970">Cilium biogenesis/degradation</keyword>
<evidence type="ECO:0008006" key="10">
    <source>
        <dbReference type="Google" id="ProtNLM"/>
    </source>
</evidence>
<feature type="domain" description="DUF4470" evidence="6">
    <location>
        <begin position="66"/>
        <end position="111"/>
    </location>
</feature>
<evidence type="ECO:0000256" key="4">
    <source>
        <dbReference type="ARBA" id="ARBA00022794"/>
    </source>
</evidence>
<dbReference type="Pfam" id="PF14740">
    <property type="entry name" value="DUF4471"/>
    <property type="match status" value="1"/>
</dbReference>
<evidence type="ECO:0000256" key="3">
    <source>
        <dbReference type="ARBA" id="ARBA00022490"/>
    </source>
</evidence>
<evidence type="ECO:0000256" key="1">
    <source>
        <dbReference type="ARBA" id="ARBA00004496"/>
    </source>
</evidence>
<gene>
    <name evidence="8" type="ORF">HK105_208139</name>
</gene>
<evidence type="ECO:0000313" key="8">
    <source>
        <dbReference type="EMBL" id="KAL2912365.1"/>
    </source>
</evidence>
<comment type="caution">
    <text evidence="8">The sequence shown here is derived from an EMBL/GenBank/DDBJ whole genome shotgun (WGS) entry which is preliminary data.</text>
</comment>
<organism evidence="8 9">
    <name type="scientific">Polyrhizophydium stewartii</name>
    <dbReference type="NCBI Taxonomy" id="2732419"/>
    <lineage>
        <taxon>Eukaryota</taxon>
        <taxon>Fungi</taxon>
        <taxon>Fungi incertae sedis</taxon>
        <taxon>Chytridiomycota</taxon>
        <taxon>Chytridiomycota incertae sedis</taxon>
        <taxon>Chytridiomycetes</taxon>
        <taxon>Rhizophydiales</taxon>
        <taxon>Rhizophydiales incertae sedis</taxon>
        <taxon>Polyrhizophydium</taxon>
    </lineage>
</organism>
<comment type="similarity">
    <text evidence="2">Belongs to the DNAAF3 family.</text>
</comment>
<proteinExistence type="inferred from homology"/>
<dbReference type="InterPro" id="IPR039304">
    <property type="entry name" value="DNAAF3"/>
</dbReference>
<evidence type="ECO:0000259" key="7">
    <source>
        <dbReference type="Pfam" id="PF14740"/>
    </source>
</evidence>
<sequence>MAAAALLPGTGSTALWGFSKALDLQDPDAVLPEKDKAGIAAADAQPEPESSECLDILLVGASDIRHFYIIEPQSSLLARDMLALSILFEPPEEIGLQELAELFLECYGNLLVRRKTADWITQRASDLIRAMTDEKGLLGKLIDFSALRFRERDDIEFVLKFWRDTTRPFDAQALWEVRLRRHYGVRYDMRDNAIDWDYNMRLRDMDPSTSIVYKAEFMRWRLHGTAFEVRESSYDCANRSMATVDILKQDGVGVAKWGYFSDILFGPYAAFGLDTEAKDMLKKQNDMHKHTSQEISEFNVRSMLHELTTGTPHQEGEPPRISDKGACQQPHACHTSCTPTASPYSLLDRVKISFLPCDPSRTFETKRAKYQNKFHVMFFSNAMAHRVADAPTLLHPDGKVIVETAKFMMELTKDQTSAFREKLNEMASAAGLARTHPAALNDNEQFLVFRHETARA</sequence>
<comment type="subcellular location">
    <subcellularLocation>
        <location evidence="1">Cytoplasm</location>
    </subcellularLocation>
</comment>
<name>A0ABR4MYL1_9FUNG</name>
<feature type="domain" description="Dynein assembly factor 3 C-terminal" evidence="7">
    <location>
        <begin position="142"/>
        <end position="435"/>
    </location>
</feature>
<keyword evidence="9" id="KW-1185">Reference proteome</keyword>
<dbReference type="Pfam" id="PF14737">
    <property type="entry name" value="DUF4470"/>
    <property type="match status" value="1"/>
</dbReference>
<dbReference type="InterPro" id="IPR027974">
    <property type="entry name" value="DUF4470"/>
</dbReference>
<evidence type="ECO:0000313" key="9">
    <source>
        <dbReference type="Proteomes" id="UP001527925"/>
    </source>
</evidence>
<feature type="region of interest" description="Disordered" evidence="5">
    <location>
        <begin position="309"/>
        <end position="329"/>
    </location>
</feature>
<dbReference type="PANTHER" id="PTHR22118:SF14">
    <property type="entry name" value="DYNEIN AXONEMAL ASSEMBLY FACTOR 3"/>
    <property type="match status" value="1"/>
</dbReference>